<organism evidence="5 6">
    <name type="scientific">Chryseobacterium polytrichastri</name>
    <dbReference type="NCBI Taxonomy" id="1302687"/>
    <lineage>
        <taxon>Bacteria</taxon>
        <taxon>Pseudomonadati</taxon>
        <taxon>Bacteroidota</taxon>
        <taxon>Flavobacteriia</taxon>
        <taxon>Flavobacteriales</taxon>
        <taxon>Weeksellaceae</taxon>
        <taxon>Chryseobacterium group</taxon>
        <taxon>Chryseobacterium</taxon>
    </lineage>
</organism>
<dbReference type="SMART" id="SM00342">
    <property type="entry name" value="HTH_ARAC"/>
    <property type="match status" value="1"/>
</dbReference>
<dbReference type="GO" id="GO:0003700">
    <property type="term" value="F:DNA-binding transcription factor activity"/>
    <property type="evidence" value="ECO:0007669"/>
    <property type="project" value="InterPro"/>
</dbReference>
<dbReference type="InterPro" id="IPR037923">
    <property type="entry name" value="HTH-like"/>
</dbReference>
<keyword evidence="3" id="KW-0804">Transcription</keyword>
<dbReference type="SUPFAM" id="SSF51215">
    <property type="entry name" value="Regulatory protein AraC"/>
    <property type="match status" value="1"/>
</dbReference>
<dbReference type="Proteomes" id="UP000184364">
    <property type="component" value="Unassembled WGS sequence"/>
</dbReference>
<name>A0A1M6Q6X0_9FLAO</name>
<keyword evidence="6" id="KW-1185">Reference proteome</keyword>
<reference evidence="6" key="1">
    <citation type="submission" date="2016-11" db="EMBL/GenBank/DDBJ databases">
        <authorList>
            <person name="Varghese N."/>
            <person name="Submissions S."/>
        </authorList>
    </citation>
    <scope>NUCLEOTIDE SEQUENCE [LARGE SCALE GENOMIC DNA]</scope>
    <source>
        <strain evidence="6">DSM 26899</strain>
    </source>
</reference>
<sequence length="308" mass="35337">MIDKSIKKNNLNQFNSITELSNTFGFSKPLHPFITLVHHADISSESEIKNMVTNFFMISYKSNLKGKLKYGQGYYDFEEGGLIFTSPNQAISVVDGNEVCQGVSVFFHPDFLAASTLGFSIKKYGFFSYQINEALHLSDKEKQKILSIFENIEQELTTSIDEISQDLIISYLEVLLNYSNRYYKRQFVTRKIVNRSIVEKFEDLLSEYFNTEKSLSNGLPTVKYFSDKLNLSSGYLSDLLRNTTGLNTQQHIHSKIINSAKEKLLTSQITAAELAYELGFEHPQSFNKLFKAKTKMSPMQFRQSFQNN</sequence>
<dbReference type="Gene3D" id="1.10.10.60">
    <property type="entry name" value="Homeodomain-like"/>
    <property type="match status" value="1"/>
</dbReference>
<dbReference type="GO" id="GO:0043565">
    <property type="term" value="F:sequence-specific DNA binding"/>
    <property type="evidence" value="ECO:0007669"/>
    <property type="project" value="InterPro"/>
</dbReference>
<evidence type="ECO:0000313" key="5">
    <source>
        <dbReference type="EMBL" id="SHK15992.1"/>
    </source>
</evidence>
<dbReference type="OrthoDB" id="9779074at2"/>
<gene>
    <name evidence="5" type="ORF">SAMN05444267_1001234</name>
</gene>
<keyword evidence="2 5" id="KW-0238">DNA-binding</keyword>
<dbReference type="STRING" id="1302687.SAMN05444267_1001234"/>
<dbReference type="PROSITE" id="PS01124">
    <property type="entry name" value="HTH_ARAC_FAMILY_2"/>
    <property type="match status" value="1"/>
</dbReference>
<dbReference type="PANTHER" id="PTHR43280">
    <property type="entry name" value="ARAC-FAMILY TRANSCRIPTIONAL REGULATOR"/>
    <property type="match status" value="1"/>
</dbReference>
<dbReference type="SUPFAM" id="SSF46689">
    <property type="entry name" value="Homeodomain-like"/>
    <property type="match status" value="1"/>
</dbReference>
<dbReference type="InterPro" id="IPR018060">
    <property type="entry name" value="HTH_AraC"/>
</dbReference>
<protein>
    <submittedName>
        <fullName evidence="5">AraC-type DNA-binding protein</fullName>
    </submittedName>
</protein>
<evidence type="ECO:0000256" key="2">
    <source>
        <dbReference type="ARBA" id="ARBA00023125"/>
    </source>
</evidence>
<dbReference type="EMBL" id="FRAV01000001">
    <property type="protein sequence ID" value="SHK15992.1"/>
    <property type="molecule type" value="Genomic_DNA"/>
</dbReference>
<evidence type="ECO:0000256" key="3">
    <source>
        <dbReference type="ARBA" id="ARBA00023163"/>
    </source>
</evidence>
<evidence type="ECO:0000313" key="6">
    <source>
        <dbReference type="Proteomes" id="UP000184364"/>
    </source>
</evidence>
<dbReference type="AlphaFoldDB" id="A0A1M6Q6X0"/>
<keyword evidence="1" id="KW-0805">Transcription regulation</keyword>
<dbReference type="RefSeq" id="WP_073290174.1">
    <property type="nucleotide sequence ID" value="NZ_FRAV01000001.1"/>
</dbReference>
<proteinExistence type="predicted"/>
<dbReference type="Pfam" id="PF12833">
    <property type="entry name" value="HTH_18"/>
    <property type="match status" value="1"/>
</dbReference>
<evidence type="ECO:0000259" key="4">
    <source>
        <dbReference type="PROSITE" id="PS01124"/>
    </source>
</evidence>
<accession>A0A1M6Q6X0</accession>
<feature type="domain" description="HTH araC/xylS-type" evidence="4">
    <location>
        <begin position="199"/>
        <end position="304"/>
    </location>
</feature>
<dbReference type="PANTHER" id="PTHR43280:SF32">
    <property type="entry name" value="TRANSCRIPTIONAL REGULATORY PROTEIN"/>
    <property type="match status" value="1"/>
</dbReference>
<evidence type="ECO:0000256" key="1">
    <source>
        <dbReference type="ARBA" id="ARBA00023015"/>
    </source>
</evidence>
<dbReference type="InterPro" id="IPR009057">
    <property type="entry name" value="Homeodomain-like_sf"/>
</dbReference>